<reference evidence="1" key="1">
    <citation type="submission" date="2020-10" db="EMBL/GenBank/DDBJ databases">
        <authorList>
            <person name="Gilroy R."/>
        </authorList>
    </citation>
    <scope>NUCLEOTIDE SEQUENCE</scope>
    <source>
        <strain evidence="1">10532</strain>
    </source>
</reference>
<dbReference type="AlphaFoldDB" id="A0A9D9HNQ8"/>
<accession>A0A9D9HNQ8</accession>
<dbReference type="EMBL" id="JADIMM010000041">
    <property type="protein sequence ID" value="MBO8457236.1"/>
    <property type="molecule type" value="Genomic_DNA"/>
</dbReference>
<organism evidence="1 2">
    <name type="scientific">Candidatus Gallitreponema excrementavium</name>
    <dbReference type="NCBI Taxonomy" id="2840840"/>
    <lineage>
        <taxon>Bacteria</taxon>
        <taxon>Pseudomonadati</taxon>
        <taxon>Spirochaetota</taxon>
        <taxon>Spirochaetia</taxon>
        <taxon>Spirochaetales</taxon>
        <taxon>Candidatus Gallitreponema</taxon>
    </lineage>
</organism>
<comment type="caution">
    <text evidence="1">The sequence shown here is derived from an EMBL/GenBank/DDBJ whole genome shotgun (WGS) entry which is preliminary data.</text>
</comment>
<reference evidence="1" key="2">
    <citation type="journal article" date="2021" name="PeerJ">
        <title>Extensive microbial diversity within the chicken gut microbiome revealed by metagenomics and culture.</title>
        <authorList>
            <person name="Gilroy R."/>
            <person name="Ravi A."/>
            <person name="Getino M."/>
            <person name="Pursley I."/>
            <person name="Horton D.L."/>
            <person name="Alikhan N.F."/>
            <person name="Baker D."/>
            <person name="Gharbi K."/>
            <person name="Hall N."/>
            <person name="Watson M."/>
            <person name="Adriaenssens E.M."/>
            <person name="Foster-Nyarko E."/>
            <person name="Jarju S."/>
            <person name="Secka A."/>
            <person name="Antonio M."/>
            <person name="Oren A."/>
            <person name="Chaudhuri R.R."/>
            <person name="La Ragione R."/>
            <person name="Hildebrand F."/>
            <person name="Pallen M.J."/>
        </authorList>
    </citation>
    <scope>NUCLEOTIDE SEQUENCE</scope>
    <source>
        <strain evidence="1">10532</strain>
    </source>
</reference>
<sequence length="168" mass="19656">MDASKQKERLKTIAENEYRKICEQYPINAVEESEYNIEAFSILNTPKLGISYWHGPDGSGFSVCELIYSVHSLSNRKNMVSFQSMEEAEAFLKKTKAKQFKNPYDCCITKEYVHAIYFDCISDEIFNSLEKDIQLKETVINKKKKLFLSEKQYVAEEFDRIKRGSFRT</sequence>
<protein>
    <submittedName>
        <fullName evidence="1">Uncharacterized protein</fullName>
    </submittedName>
</protein>
<gene>
    <name evidence="1" type="ORF">IAA81_03295</name>
</gene>
<evidence type="ECO:0000313" key="2">
    <source>
        <dbReference type="Proteomes" id="UP000823638"/>
    </source>
</evidence>
<proteinExistence type="predicted"/>
<evidence type="ECO:0000313" key="1">
    <source>
        <dbReference type="EMBL" id="MBO8457236.1"/>
    </source>
</evidence>
<dbReference type="Proteomes" id="UP000823638">
    <property type="component" value="Unassembled WGS sequence"/>
</dbReference>
<name>A0A9D9HNQ8_9SPIR</name>